<sequence length="294" mass="30600">MSTDTNRTPLVIAGVDGSEDGLRAARYAAGQAEELDADLLILHAVDDAAVAGAWGVVYDPTALQEAGQVVVDDARTEAIDAGADEKRTHGQVVLGNPAAVLADRSRQADMIVVGRRAASGLERMFVGSTSVAVAGMSACPVVVISRATTPDPVGGKHQLAVAVGPQTSGTAALRYGFEEADRQKAELVVVTVAPALPAGASGGYQLTDEAMQHFIAENQRHVNDFVDPLKAEFGGVKVTTRVLMGQAVDELVKLSESVDMLIVGMKRHPLLGWTAGGVIRGVMAHSRAPLAIVH</sequence>
<dbReference type="PANTHER" id="PTHR46268:SF6">
    <property type="entry name" value="UNIVERSAL STRESS PROTEIN UP12"/>
    <property type="match status" value="1"/>
</dbReference>
<dbReference type="Pfam" id="PF00582">
    <property type="entry name" value="Usp"/>
    <property type="match status" value="2"/>
</dbReference>
<dbReference type="Gene3D" id="3.40.50.620">
    <property type="entry name" value="HUPs"/>
    <property type="match status" value="2"/>
</dbReference>
<gene>
    <name evidence="3" type="ORF">C0Z10_07150</name>
</gene>
<reference evidence="4" key="1">
    <citation type="submission" date="2017-12" db="EMBL/GenBank/DDBJ databases">
        <title>Whole genome sequencing of Acidipropionibacterium jensenii strains JS279 and JS280.</title>
        <authorList>
            <person name="Deptula P."/>
            <person name="Laine P."/>
            <person name="Smolander O.-P."/>
            <person name="Paulin L."/>
            <person name="Auvinen P."/>
            <person name="Varmanen P."/>
        </authorList>
    </citation>
    <scope>NUCLEOTIDE SEQUENCE [LARGE SCALE GENOMIC DNA]</scope>
    <source>
        <strain evidence="4">JS280</strain>
    </source>
</reference>
<dbReference type="PANTHER" id="PTHR46268">
    <property type="entry name" value="STRESS RESPONSE PROTEIN NHAX"/>
    <property type="match status" value="1"/>
</dbReference>
<dbReference type="SUPFAM" id="SSF52402">
    <property type="entry name" value="Adenine nucleotide alpha hydrolases-like"/>
    <property type="match status" value="2"/>
</dbReference>
<dbReference type="RefSeq" id="WP_097798927.1">
    <property type="nucleotide sequence ID" value="NZ_CP025570.1"/>
</dbReference>
<dbReference type="InterPro" id="IPR006015">
    <property type="entry name" value="Universal_stress_UspA"/>
</dbReference>
<protein>
    <submittedName>
        <fullName evidence="3">Universal stress protein</fullName>
    </submittedName>
</protein>
<dbReference type="CDD" id="cd00293">
    <property type="entry name" value="USP-like"/>
    <property type="match status" value="1"/>
</dbReference>
<organism evidence="3 4">
    <name type="scientific">Acidipropionibacterium jensenii</name>
    <dbReference type="NCBI Taxonomy" id="1749"/>
    <lineage>
        <taxon>Bacteria</taxon>
        <taxon>Bacillati</taxon>
        <taxon>Actinomycetota</taxon>
        <taxon>Actinomycetes</taxon>
        <taxon>Propionibacteriales</taxon>
        <taxon>Propionibacteriaceae</taxon>
        <taxon>Acidipropionibacterium</taxon>
    </lineage>
</organism>
<name>A0A3T0RZQ6_9ACTN</name>
<dbReference type="EMBL" id="CP025570">
    <property type="protein sequence ID" value="AZZ39562.1"/>
    <property type="molecule type" value="Genomic_DNA"/>
</dbReference>
<evidence type="ECO:0000313" key="3">
    <source>
        <dbReference type="EMBL" id="AZZ39562.1"/>
    </source>
</evidence>
<dbReference type="InterPro" id="IPR014729">
    <property type="entry name" value="Rossmann-like_a/b/a_fold"/>
</dbReference>
<dbReference type="InterPro" id="IPR006016">
    <property type="entry name" value="UspA"/>
</dbReference>
<accession>A0A3T0RZQ6</accession>
<comment type="similarity">
    <text evidence="1">Belongs to the universal stress protein A family.</text>
</comment>
<dbReference type="Proteomes" id="UP000285875">
    <property type="component" value="Chromosome"/>
</dbReference>
<evidence type="ECO:0000256" key="1">
    <source>
        <dbReference type="ARBA" id="ARBA00008791"/>
    </source>
</evidence>
<feature type="domain" description="UspA" evidence="2">
    <location>
        <begin position="160"/>
        <end position="294"/>
    </location>
</feature>
<dbReference type="KEGG" id="aji:C0Z10_07150"/>
<dbReference type="AlphaFoldDB" id="A0A3T0RZQ6"/>
<evidence type="ECO:0000259" key="2">
    <source>
        <dbReference type="Pfam" id="PF00582"/>
    </source>
</evidence>
<dbReference type="PRINTS" id="PR01438">
    <property type="entry name" value="UNVRSLSTRESS"/>
</dbReference>
<evidence type="ECO:0000313" key="4">
    <source>
        <dbReference type="Proteomes" id="UP000285875"/>
    </source>
</evidence>
<proteinExistence type="inferred from homology"/>
<feature type="domain" description="UspA" evidence="2">
    <location>
        <begin position="11"/>
        <end position="144"/>
    </location>
</feature>